<dbReference type="PANTHER" id="PTHR24322:SF736">
    <property type="entry name" value="RETINOL DEHYDROGENASE 10"/>
    <property type="match status" value="1"/>
</dbReference>
<dbReference type="AlphaFoldDB" id="A0A6A6VJK3"/>
<evidence type="ECO:0000256" key="3">
    <source>
        <dbReference type="ARBA" id="ARBA00022692"/>
    </source>
</evidence>
<keyword evidence="3" id="KW-0812">Transmembrane</keyword>
<evidence type="ECO:0000313" key="13">
    <source>
        <dbReference type="EMBL" id="KAF2749996.1"/>
    </source>
</evidence>
<keyword evidence="5" id="KW-1133">Transmembrane helix</keyword>
<organism evidence="13 14">
    <name type="scientific">Sporormia fimetaria CBS 119925</name>
    <dbReference type="NCBI Taxonomy" id="1340428"/>
    <lineage>
        <taxon>Eukaryota</taxon>
        <taxon>Fungi</taxon>
        <taxon>Dikarya</taxon>
        <taxon>Ascomycota</taxon>
        <taxon>Pezizomycotina</taxon>
        <taxon>Dothideomycetes</taxon>
        <taxon>Pleosporomycetidae</taxon>
        <taxon>Pleosporales</taxon>
        <taxon>Sporormiaceae</taxon>
        <taxon>Sporormia</taxon>
    </lineage>
</organism>
<evidence type="ECO:0000256" key="4">
    <source>
        <dbReference type="ARBA" id="ARBA00022857"/>
    </source>
</evidence>
<gene>
    <name evidence="13" type="ORF">M011DRAFT_492981</name>
</gene>
<comment type="subcellular location">
    <subcellularLocation>
        <location evidence="1">Membrane</location>
        <topology evidence="1">Multi-pass membrane protein</topology>
    </subcellularLocation>
</comment>
<dbReference type="InterPro" id="IPR036291">
    <property type="entry name" value="NAD(P)-bd_dom_sf"/>
</dbReference>
<keyword evidence="4" id="KW-0521">NADP</keyword>
<evidence type="ECO:0000256" key="5">
    <source>
        <dbReference type="ARBA" id="ARBA00022989"/>
    </source>
</evidence>
<evidence type="ECO:0000256" key="1">
    <source>
        <dbReference type="ARBA" id="ARBA00004141"/>
    </source>
</evidence>
<protein>
    <recommendedName>
        <fullName evidence="10">Short-chain dehydrogenase/reductase 3</fullName>
    </recommendedName>
    <alternativeName>
        <fullName evidence="11">Retinal short-chain dehydrogenase/reductase 1</fullName>
    </alternativeName>
</protein>
<dbReference type="Pfam" id="PF00106">
    <property type="entry name" value="adh_short"/>
    <property type="match status" value="1"/>
</dbReference>
<dbReference type="GO" id="GO:0016020">
    <property type="term" value="C:membrane"/>
    <property type="evidence" value="ECO:0007669"/>
    <property type="project" value="UniProtKB-SubCell"/>
</dbReference>
<dbReference type="PRINTS" id="PR00081">
    <property type="entry name" value="GDHRDH"/>
</dbReference>
<evidence type="ECO:0000256" key="9">
    <source>
        <dbReference type="ARBA" id="ARBA00059620"/>
    </source>
</evidence>
<keyword evidence="14" id="KW-1185">Reference proteome</keyword>
<accession>A0A6A6VJK3</accession>
<dbReference type="CDD" id="cd05339">
    <property type="entry name" value="17beta-HSDXI-like_SDR_c"/>
    <property type="match status" value="1"/>
</dbReference>
<evidence type="ECO:0000256" key="7">
    <source>
        <dbReference type="ARBA" id="ARBA00023098"/>
    </source>
</evidence>
<comment type="similarity">
    <text evidence="2 12">Belongs to the short-chain dehydrogenases/reductases (SDR) family.</text>
</comment>
<dbReference type="SUPFAM" id="SSF51735">
    <property type="entry name" value="NAD(P)-binding Rossmann-fold domains"/>
    <property type="match status" value="1"/>
</dbReference>
<dbReference type="OrthoDB" id="10253736at2759"/>
<name>A0A6A6VJK3_9PLEO</name>
<evidence type="ECO:0000256" key="12">
    <source>
        <dbReference type="RuleBase" id="RU000363"/>
    </source>
</evidence>
<dbReference type="Gene3D" id="3.40.50.720">
    <property type="entry name" value="NAD(P)-binding Rossmann-like Domain"/>
    <property type="match status" value="1"/>
</dbReference>
<keyword evidence="8" id="KW-0472">Membrane</keyword>
<evidence type="ECO:0000256" key="2">
    <source>
        <dbReference type="ARBA" id="ARBA00006484"/>
    </source>
</evidence>
<evidence type="ECO:0000313" key="14">
    <source>
        <dbReference type="Proteomes" id="UP000799440"/>
    </source>
</evidence>
<sequence>MIRQLTIVAISGVLIASKLSPSLASSYLRFAQDDSGLIKDALRFCLAILLILEANAALGWIWKQDSSGWRSDHEIAVITGGSKGIGAKLVQELVKRGAKVAVLDIEPLSADVSHDVRQSVSFYKCDVTSKESVRQAAEALRADIGSPTLLFNNAGVGNGNTILESTPESLSRIFNVNLISHWYTVQAFLPEMIAMKKGHIISTASMSAFLGLAGMVDYSCTKVALVAFHEGLVQELKHRYHCPQIKSTVAYPNWTRTDMTAPISKQIRKSGSSIVEPEEVARAMINHIVAGKSGHLVLGPKLAQYVRVFPSWLQEAIRDRLANVVTAVVPTNGS</sequence>
<keyword evidence="7" id="KW-0443">Lipid metabolism</keyword>
<reference evidence="13" key="1">
    <citation type="journal article" date="2020" name="Stud. Mycol.">
        <title>101 Dothideomycetes genomes: a test case for predicting lifestyles and emergence of pathogens.</title>
        <authorList>
            <person name="Haridas S."/>
            <person name="Albert R."/>
            <person name="Binder M."/>
            <person name="Bloem J."/>
            <person name="Labutti K."/>
            <person name="Salamov A."/>
            <person name="Andreopoulos B."/>
            <person name="Baker S."/>
            <person name="Barry K."/>
            <person name="Bills G."/>
            <person name="Bluhm B."/>
            <person name="Cannon C."/>
            <person name="Castanera R."/>
            <person name="Culley D."/>
            <person name="Daum C."/>
            <person name="Ezra D."/>
            <person name="Gonzalez J."/>
            <person name="Henrissat B."/>
            <person name="Kuo A."/>
            <person name="Liang C."/>
            <person name="Lipzen A."/>
            <person name="Lutzoni F."/>
            <person name="Magnuson J."/>
            <person name="Mondo S."/>
            <person name="Nolan M."/>
            <person name="Ohm R."/>
            <person name="Pangilinan J."/>
            <person name="Park H.-J."/>
            <person name="Ramirez L."/>
            <person name="Alfaro M."/>
            <person name="Sun H."/>
            <person name="Tritt A."/>
            <person name="Yoshinaga Y."/>
            <person name="Zwiers L.-H."/>
            <person name="Turgeon B."/>
            <person name="Goodwin S."/>
            <person name="Spatafora J."/>
            <person name="Crous P."/>
            <person name="Grigoriev I."/>
        </authorList>
    </citation>
    <scope>NUCLEOTIDE SEQUENCE</scope>
    <source>
        <strain evidence="13">CBS 119925</strain>
    </source>
</reference>
<dbReference type="EMBL" id="MU006565">
    <property type="protein sequence ID" value="KAF2749996.1"/>
    <property type="molecule type" value="Genomic_DNA"/>
</dbReference>
<dbReference type="GO" id="GO:0052650">
    <property type="term" value="F:all-trans-retinol dehydrogenase (NADP+) activity"/>
    <property type="evidence" value="ECO:0007669"/>
    <property type="project" value="UniProtKB-ARBA"/>
</dbReference>
<keyword evidence="6" id="KW-0560">Oxidoreductase</keyword>
<evidence type="ECO:0000256" key="8">
    <source>
        <dbReference type="ARBA" id="ARBA00023136"/>
    </source>
</evidence>
<dbReference type="FunFam" id="3.40.50.720:FF:000131">
    <property type="entry name" value="Short-chain dehydrogenase/reductase 3"/>
    <property type="match status" value="1"/>
</dbReference>
<evidence type="ECO:0000256" key="6">
    <source>
        <dbReference type="ARBA" id="ARBA00023002"/>
    </source>
</evidence>
<dbReference type="Proteomes" id="UP000799440">
    <property type="component" value="Unassembled WGS sequence"/>
</dbReference>
<proteinExistence type="inferred from homology"/>
<comment type="function">
    <text evidence="9">Catalyzes the reduction of all-trans-retinal to all-trans-retinol in the presence of NADPH.</text>
</comment>
<dbReference type="PRINTS" id="PR00080">
    <property type="entry name" value="SDRFAMILY"/>
</dbReference>
<evidence type="ECO:0000256" key="10">
    <source>
        <dbReference type="ARBA" id="ARBA00068717"/>
    </source>
</evidence>
<evidence type="ECO:0000256" key="11">
    <source>
        <dbReference type="ARBA" id="ARBA00082544"/>
    </source>
</evidence>
<dbReference type="InterPro" id="IPR002347">
    <property type="entry name" value="SDR_fam"/>
</dbReference>
<dbReference type="PANTHER" id="PTHR24322">
    <property type="entry name" value="PKSB"/>
    <property type="match status" value="1"/>
</dbReference>